<evidence type="ECO:0000313" key="2">
    <source>
        <dbReference type="Proteomes" id="UP000067476"/>
    </source>
</evidence>
<dbReference type="PATRIC" id="fig|216942.3.peg.347"/>
<protein>
    <submittedName>
        <fullName evidence="1">Uncharacterized protein</fullName>
    </submittedName>
</protein>
<keyword evidence="2" id="KW-1185">Reference proteome</keyword>
<dbReference type="AlphaFoldDB" id="A0A0K1W1F0"/>
<sequence length="446" mass="53665">MKLNYEINKFNDSIKKLTFKRKDLKTFINENFKMLKSEVNKFNIDIKKMGDFAYETYTSNNKILNFDLSIISYNSKKNNSHDLLKDQFIEILKNINSISEIHTHKKNSYINIIYKYKNVTINFRVISILYKKYKTGSFYVIDKNGENFEEMAIQLQKDFIYANKISSGLLFSLKRLINYIIKKEFEYTYNIDMIILRWFYEYICRSIDDFVNKNYNSDNSQLNVTKFLSPSRLRKWIKLNISFQDLIYFIFAKWNSTNTYYFKSNGFIDEEMFEDISRWSQNTYSTFSLPKNYISRIKIFDANNYNEKTFMRDNLSETDGFSEVIWTKYKDEGMDYIVTPVIKTGIPNFILFKKWLVAKSNNLYLKLSDNLQLEIKTTKTREAINELNHIANIWLTKYNLMLKYLQPFFDKKYSFFNSFKIEELIAYILSSIDKIKGNDWLIKNYF</sequence>
<organism evidence="1 2">
    <name type="scientific">Spiroplasma litorale</name>
    <dbReference type="NCBI Taxonomy" id="216942"/>
    <lineage>
        <taxon>Bacteria</taxon>
        <taxon>Bacillati</taxon>
        <taxon>Mycoplasmatota</taxon>
        <taxon>Mollicutes</taxon>
        <taxon>Entomoplasmatales</taxon>
        <taxon>Spiroplasmataceae</taxon>
        <taxon>Spiroplasma</taxon>
    </lineage>
</organism>
<dbReference type="KEGG" id="sll:SLITO_v1c03440"/>
<name>A0A0K1W1F0_9MOLU</name>
<proteinExistence type="predicted"/>
<dbReference type="EMBL" id="CP012357">
    <property type="protein sequence ID" value="AKX33998.1"/>
    <property type="molecule type" value="Genomic_DNA"/>
</dbReference>
<dbReference type="RefSeq" id="WP_075058093.1">
    <property type="nucleotide sequence ID" value="NZ_CP012357.1"/>
</dbReference>
<evidence type="ECO:0000313" key="1">
    <source>
        <dbReference type="EMBL" id="AKX33998.1"/>
    </source>
</evidence>
<dbReference type="STRING" id="216942.SLITO_v1c03440"/>
<gene>
    <name evidence="1" type="ORF">SLITO_v1c03440</name>
</gene>
<reference evidence="1 2" key="1">
    <citation type="journal article" date="2015" name="Genome Announc.">
        <title>Complete Genome Sequence of Spiroplasma litorale TN-1T (DSM 21781), a Bacterium Isolated from a Green-Eyed Horsefly (Tabanus nigrovittatus).</title>
        <authorList>
            <person name="Lo W.S."/>
            <person name="Lai Y.C."/>
            <person name="Lien Y.W."/>
            <person name="Wang T.H."/>
            <person name="Kuo C.H."/>
        </authorList>
    </citation>
    <scope>NUCLEOTIDE SEQUENCE [LARGE SCALE GENOMIC DNA]</scope>
    <source>
        <strain evidence="1 2">TN-1</strain>
    </source>
</reference>
<dbReference type="OrthoDB" id="387437at2"/>
<accession>A0A0K1W1F0</accession>
<dbReference type="Proteomes" id="UP000067476">
    <property type="component" value="Chromosome"/>
</dbReference>